<proteinExistence type="predicted"/>
<evidence type="ECO:0000313" key="4">
    <source>
        <dbReference type="Proteomes" id="UP001497516"/>
    </source>
</evidence>
<dbReference type="AlphaFoldDB" id="A0AAV2CPZ6"/>
<dbReference type="EMBL" id="OZ034814">
    <property type="protein sequence ID" value="CAL1358644.1"/>
    <property type="molecule type" value="Genomic_DNA"/>
</dbReference>
<keyword evidence="4" id="KW-1185">Reference proteome</keyword>
<name>A0AAV2CPZ6_9ROSI</name>
<accession>A0AAV2CPZ6</accession>
<organism evidence="3 4">
    <name type="scientific">Linum trigynum</name>
    <dbReference type="NCBI Taxonomy" id="586398"/>
    <lineage>
        <taxon>Eukaryota</taxon>
        <taxon>Viridiplantae</taxon>
        <taxon>Streptophyta</taxon>
        <taxon>Embryophyta</taxon>
        <taxon>Tracheophyta</taxon>
        <taxon>Spermatophyta</taxon>
        <taxon>Magnoliopsida</taxon>
        <taxon>eudicotyledons</taxon>
        <taxon>Gunneridae</taxon>
        <taxon>Pentapetalae</taxon>
        <taxon>rosids</taxon>
        <taxon>fabids</taxon>
        <taxon>Malpighiales</taxon>
        <taxon>Linaceae</taxon>
        <taxon>Linum</taxon>
    </lineage>
</organism>
<dbReference type="PANTHER" id="PTHR45786:SF74">
    <property type="entry name" value="ATP-DEPENDENT DNA HELICASE"/>
    <property type="match status" value="1"/>
</dbReference>
<protein>
    <recommendedName>
        <fullName evidence="2">Helitron helicase-like domain-containing protein</fullName>
    </recommendedName>
</protein>
<evidence type="ECO:0000256" key="1">
    <source>
        <dbReference type="SAM" id="MobiDB-lite"/>
    </source>
</evidence>
<evidence type="ECO:0000313" key="3">
    <source>
        <dbReference type="EMBL" id="CAL1358644.1"/>
    </source>
</evidence>
<sequence length="378" mass="42645">MFWYAERLDRHCNTTMPIFALCCAHGKVSLQLLCQTPPYLDSLLDVNGGAEAKHFRKEVRPYNGMFSMSSIGARLDRRVTNSSGPYSFVICGANYHHMGSLLPLEGQKPKFSQLYVFDTDDEVGDRLSNFSSTNLALRPRIVDGLIKMFDQTNELVKSFRRVAREVQDPANHNLRLRIAGSRENNNRQYDLPTGSDVVGLIPGDFNAEDGDRDIILNHRDEGLQRINSLNPKFHALQFPVLFPYGEDGFHLGIGYDPIHTSPSAKRKNVTEREFHAFRLQHRQSEGQSLMRGGKTLQHYCVDAFSTIEQNRLKFLRSNQKLLRAELYKGLCDAYSKGDTTGKGVGAILPETYTGGPRGQKSPKPLRRLSVPSLKINQT</sequence>
<dbReference type="InterPro" id="IPR025476">
    <property type="entry name" value="Helitron_helicase-like"/>
</dbReference>
<gene>
    <name evidence="3" type="ORF">LTRI10_LOCUS6183</name>
</gene>
<reference evidence="3 4" key="1">
    <citation type="submission" date="2024-04" db="EMBL/GenBank/DDBJ databases">
        <authorList>
            <person name="Fracassetti M."/>
        </authorList>
    </citation>
    <scope>NUCLEOTIDE SEQUENCE [LARGE SCALE GENOMIC DNA]</scope>
</reference>
<dbReference type="PANTHER" id="PTHR45786">
    <property type="entry name" value="DNA BINDING PROTEIN-LIKE"/>
    <property type="match status" value="1"/>
</dbReference>
<evidence type="ECO:0000259" key="2">
    <source>
        <dbReference type="Pfam" id="PF14214"/>
    </source>
</evidence>
<dbReference type="Proteomes" id="UP001497516">
    <property type="component" value="Chromosome 10"/>
</dbReference>
<feature type="region of interest" description="Disordered" evidence="1">
    <location>
        <begin position="345"/>
        <end position="378"/>
    </location>
</feature>
<feature type="domain" description="Helitron helicase-like" evidence="2">
    <location>
        <begin position="274"/>
        <end position="360"/>
    </location>
</feature>
<dbReference type="Pfam" id="PF14214">
    <property type="entry name" value="Helitron_like_N"/>
    <property type="match status" value="1"/>
</dbReference>